<keyword evidence="1" id="KW-1133">Transmembrane helix</keyword>
<dbReference type="PANTHER" id="PTHR30188:SF4">
    <property type="entry name" value="PROTEIN TRIGALACTOSYLDIACYLGLYCEROL 1, CHLOROPLASTIC"/>
    <property type="match status" value="1"/>
</dbReference>
<dbReference type="GO" id="GO:0043190">
    <property type="term" value="C:ATP-binding cassette (ABC) transporter complex"/>
    <property type="evidence" value="ECO:0007669"/>
    <property type="project" value="InterPro"/>
</dbReference>
<proteinExistence type="predicted"/>
<dbReference type="Proteomes" id="UP000093592">
    <property type="component" value="Unassembled WGS sequence"/>
</dbReference>
<name>A0A1A2ZS51_9MYCO</name>
<dbReference type="AlphaFoldDB" id="A0A1A2ZS51"/>
<gene>
    <name evidence="2" type="ORF">A5707_11575</name>
</gene>
<evidence type="ECO:0000313" key="2">
    <source>
        <dbReference type="EMBL" id="OBI53414.1"/>
    </source>
</evidence>
<sequence length="254" mass="26620">MIQQLAVPARAVGGFVEMSLETFSKTVRRPFQFREFLDQTWMIARVSLIPTLLVAIPFTVLVAFTLNILLRELGAADLSGAGTAFGTITQLGPVVTVLVVAGAGATAICADLGARTIREEIDAMRVLGIDPIQRLVVPRVLASTFVALLLNGLVSAIGIAGGYVFSVLLQGVNPGAFVNGLTVLTHLGELVLSEVKALLFGVVAGLVGCYRGLTVKGGPKGVGVAVNETVVYAFICLFVINVIMTAIGVRVLSR</sequence>
<dbReference type="OrthoDB" id="5243306at2"/>
<dbReference type="InterPro" id="IPR030802">
    <property type="entry name" value="Permease_MalE"/>
</dbReference>
<dbReference type="GO" id="GO:0005548">
    <property type="term" value="F:phospholipid transporter activity"/>
    <property type="evidence" value="ECO:0007669"/>
    <property type="project" value="TreeGrafter"/>
</dbReference>
<comment type="caution">
    <text evidence="2">The sequence shown here is derived from an EMBL/GenBank/DDBJ whole genome shotgun (WGS) entry which is preliminary data.</text>
</comment>
<dbReference type="PANTHER" id="PTHR30188">
    <property type="entry name" value="ABC TRANSPORTER PERMEASE PROTEIN-RELATED"/>
    <property type="match status" value="1"/>
</dbReference>
<dbReference type="EMBL" id="LZKJ01000009">
    <property type="protein sequence ID" value="OBI53414.1"/>
    <property type="molecule type" value="Genomic_DNA"/>
</dbReference>
<feature type="transmembrane region" description="Helical" evidence="1">
    <location>
        <begin position="48"/>
        <end position="70"/>
    </location>
</feature>
<evidence type="ECO:0000313" key="3">
    <source>
        <dbReference type="Proteomes" id="UP000093592"/>
    </source>
</evidence>
<protein>
    <submittedName>
        <fullName evidence="2">ABC transporter permease</fullName>
    </submittedName>
</protein>
<dbReference type="RefSeq" id="WP_065012622.1">
    <property type="nucleotide sequence ID" value="NZ_LZKJ01000009.1"/>
</dbReference>
<evidence type="ECO:0000256" key="1">
    <source>
        <dbReference type="SAM" id="Phobius"/>
    </source>
</evidence>
<reference evidence="3" key="1">
    <citation type="submission" date="2016-06" db="EMBL/GenBank/DDBJ databases">
        <authorList>
            <person name="Sutton G."/>
            <person name="Brinkac L."/>
            <person name="Sanka R."/>
            <person name="Adams M."/>
            <person name="Lau E."/>
            <person name="Sam S."/>
            <person name="Sreng N."/>
            <person name="Him V."/>
            <person name="Kerleguer A."/>
            <person name="Cheng S."/>
        </authorList>
    </citation>
    <scope>NUCLEOTIDE SEQUENCE [LARGE SCALE GENOMIC DNA]</scope>
    <source>
        <strain evidence="3">E861</strain>
    </source>
</reference>
<organism evidence="2 3">
    <name type="scientific">Mycobacterium kyorinense</name>
    <dbReference type="NCBI Taxonomy" id="487514"/>
    <lineage>
        <taxon>Bacteria</taxon>
        <taxon>Bacillati</taxon>
        <taxon>Actinomycetota</taxon>
        <taxon>Actinomycetes</taxon>
        <taxon>Mycobacteriales</taxon>
        <taxon>Mycobacteriaceae</taxon>
        <taxon>Mycobacterium</taxon>
    </lineage>
</organism>
<accession>A0A1A2ZS51</accession>
<dbReference type="Pfam" id="PF02405">
    <property type="entry name" value="MlaE"/>
    <property type="match status" value="1"/>
</dbReference>
<feature type="transmembrane region" description="Helical" evidence="1">
    <location>
        <begin position="90"/>
        <end position="114"/>
    </location>
</feature>
<keyword evidence="1" id="KW-0472">Membrane</keyword>
<feature type="transmembrane region" description="Helical" evidence="1">
    <location>
        <begin position="163"/>
        <end position="185"/>
    </location>
</feature>
<feature type="transmembrane region" description="Helical" evidence="1">
    <location>
        <begin position="197"/>
        <end position="215"/>
    </location>
</feature>
<feature type="transmembrane region" description="Helical" evidence="1">
    <location>
        <begin position="135"/>
        <end position="157"/>
    </location>
</feature>
<keyword evidence="1" id="KW-0812">Transmembrane</keyword>
<feature type="transmembrane region" description="Helical" evidence="1">
    <location>
        <begin position="230"/>
        <end position="252"/>
    </location>
</feature>